<evidence type="ECO:0000313" key="2">
    <source>
        <dbReference type="Proteomes" id="UP000385207"/>
    </source>
</evidence>
<dbReference type="AlphaFoldDB" id="A0A5E7HUP3"/>
<evidence type="ECO:0000313" key="1">
    <source>
        <dbReference type="EMBL" id="VVO67974.1"/>
    </source>
</evidence>
<name>A0A5E7HUP3_PSEFL</name>
<sequence length="58" mass="6642">MHAKHHGRLDLSCVTFLPDEFYNDYPGLTEAITRLLNRLLLVGELQKIFPDWSSSPQG</sequence>
<proteinExistence type="predicted"/>
<organism evidence="1 2">
    <name type="scientific">Pseudomonas fluorescens</name>
    <dbReference type="NCBI Taxonomy" id="294"/>
    <lineage>
        <taxon>Bacteria</taxon>
        <taxon>Pseudomonadati</taxon>
        <taxon>Pseudomonadota</taxon>
        <taxon>Gammaproteobacteria</taxon>
        <taxon>Pseudomonadales</taxon>
        <taxon>Pseudomonadaceae</taxon>
        <taxon>Pseudomonas</taxon>
    </lineage>
</organism>
<dbReference type="EMBL" id="CABVII010000004">
    <property type="protein sequence ID" value="VVO67974.1"/>
    <property type="molecule type" value="Genomic_DNA"/>
</dbReference>
<accession>A0A5E7HUP3</accession>
<dbReference type="Proteomes" id="UP000385207">
    <property type="component" value="Unassembled WGS sequence"/>
</dbReference>
<gene>
    <name evidence="1" type="ORF">PS862_01177</name>
</gene>
<protein>
    <submittedName>
        <fullName evidence="1">Uncharacterized protein</fullName>
    </submittedName>
</protein>
<reference evidence="1 2" key="1">
    <citation type="submission" date="2019-09" db="EMBL/GenBank/DDBJ databases">
        <authorList>
            <person name="Chandra G."/>
            <person name="Truman W A."/>
        </authorList>
    </citation>
    <scope>NUCLEOTIDE SEQUENCE [LARGE SCALE GENOMIC DNA]</scope>
    <source>
        <strain evidence="1">PS862</strain>
    </source>
</reference>